<name>G0QZ38_ICHMU</name>
<dbReference type="GO" id="GO:0005524">
    <property type="term" value="F:ATP binding"/>
    <property type="evidence" value="ECO:0007669"/>
    <property type="project" value="InterPro"/>
</dbReference>
<dbReference type="Gene3D" id="1.10.510.10">
    <property type="entry name" value="Transferase(Phosphotransferase) domain 1"/>
    <property type="match status" value="1"/>
</dbReference>
<evidence type="ECO:0000256" key="1">
    <source>
        <dbReference type="SAM" id="MobiDB-lite"/>
    </source>
</evidence>
<sequence>MKVMRSITDNQNVIKLYEVYEGENTIYFVMEIIDGISLYEEIKRHSQQPFNENKITLIMKMLIEGIQYYTSKNIMHRDLKPENILFTQKGILKIIDFGLGAFENEFPYIFPKCGTPGFVAPEVANLVDQTKDEPANSVREKTKSLFVMPLRIPYLSKDIEQIDNNLSSFVIKDSLFTGCNSRQKSDASKNAYYTIGSIDEKQQSRSNSRRQNSQQKYKASNIYEKSKLKLKMAINEEEEEDDHQKVRIHKKR</sequence>
<dbReference type="EMBL" id="GL984136">
    <property type="protein sequence ID" value="EGR29524.1"/>
    <property type="molecule type" value="Genomic_DNA"/>
</dbReference>
<dbReference type="GO" id="GO:0004674">
    <property type="term" value="F:protein serine/threonine kinase activity"/>
    <property type="evidence" value="ECO:0007669"/>
    <property type="project" value="UniProtKB-EC"/>
</dbReference>
<dbReference type="GeneID" id="14905619"/>
<keyword evidence="3" id="KW-0808">Transferase</keyword>
<dbReference type="SUPFAM" id="SSF56112">
    <property type="entry name" value="Protein kinase-like (PK-like)"/>
    <property type="match status" value="1"/>
</dbReference>
<dbReference type="PROSITE" id="PS50011">
    <property type="entry name" value="PROTEIN_KINASE_DOM"/>
    <property type="match status" value="1"/>
</dbReference>
<dbReference type="eggNOG" id="KOG0583">
    <property type="taxonomic scope" value="Eukaryota"/>
</dbReference>
<organism evidence="3 4">
    <name type="scientific">Ichthyophthirius multifiliis</name>
    <name type="common">White spot disease agent</name>
    <name type="synonym">Ich</name>
    <dbReference type="NCBI Taxonomy" id="5932"/>
    <lineage>
        <taxon>Eukaryota</taxon>
        <taxon>Sar</taxon>
        <taxon>Alveolata</taxon>
        <taxon>Ciliophora</taxon>
        <taxon>Intramacronucleata</taxon>
        <taxon>Oligohymenophorea</taxon>
        <taxon>Hymenostomatida</taxon>
        <taxon>Ophryoglenina</taxon>
        <taxon>Ichthyophthirius</taxon>
    </lineage>
</organism>
<dbReference type="Pfam" id="PF00069">
    <property type="entry name" value="Pkinase"/>
    <property type="match status" value="1"/>
</dbReference>
<dbReference type="InterPro" id="IPR000719">
    <property type="entry name" value="Prot_kinase_dom"/>
</dbReference>
<keyword evidence="4" id="KW-1185">Reference proteome</keyword>
<gene>
    <name evidence="3" type="ORF">IMG5_154120</name>
</gene>
<dbReference type="InterPro" id="IPR008271">
    <property type="entry name" value="Ser/Thr_kinase_AS"/>
</dbReference>
<accession>G0QZ38</accession>
<dbReference type="RefSeq" id="XP_004030760.1">
    <property type="nucleotide sequence ID" value="XM_004030712.1"/>
</dbReference>
<dbReference type="OrthoDB" id="283563at2759"/>
<dbReference type="AlphaFoldDB" id="G0QZ38"/>
<dbReference type="InParanoid" id="G0QZ38"/>
<feature type="domain" description="Protein kinase" evidence="2">
    <location>
        <begin position="1"/>
        <end position="252"/>
    </location>
</feature>
<dbReference type="EC" id="2.7.11.1" evidence="3"/>
<protein>
    <submittedName>
        <fullName evidence="3">Protein kinase domain protein</fullName>
        <ecNumber evidence="3">2.7.11.1</ecNumber>
    </submittedName>
</protein>
<dbReference type="SMART" id="SM00220">
    <property type="entry name" value="S_TKc"/>
    <property type="match status" value="1"/>
</dbReference>
<keyword evidence="3" id="KW-0418">Kinase</keyword>
<evidence type="ECO:0000313" key="4">
    <source>
        <dbReference type="Proteomes" id="UP000008983"/>
    </source>
</evidence>
<dbReference type="InterPro" id="IPR011009">
    <property type="entry name" value="Kinase-like_dom_sf"/>
</dbReference>
<evidence type="ECO:0000313" key="3">
    <source>
        <dbReference type="EMBL" id="EGR29524.1"/>
    </source>
</evidence>
<dbReference type="Proteomes" id="UP000008983">
    <property type="component" value="Unassembled WGS sequence"/>
</dbReference>
<feature type="region of interest" description="Disordered" evidence="1">
    <location>
        <begin position="200"/>
        <end position="221"/>
    </location>
</feature>
<dbReference type="PROSITE" id="PS00108">
    <property type="entry name" value="PROTEIN_KINASE_ST"/>
    <property type="match status" value="1"/>
</dbReference>
<dbReference type="PANTHER" id="PTHR24347">
    <property type="entry name" value="SERINE/THREONINE-PROTEIN KINASE"/>
    <property type="match status" value="1"/>
</dbReference>
<evidence type="ECO:0000259" key="2">
    <source>
        <dbReference type="PROSITE" id="PS50011"/>
    </source>
</evidence>
<dbReference type="STRING" id="857967.G0QZ38"/>
<proteinExistence type="predicted"/>
<reference evidence="3 4" key="1">
    <citation type="submission" date="2011-07" db="EMBL/GenBank/DDBJ databases">
        <authorList>
            <person name="Coyne R."/>
            <person name="Brami D."/>
            <person name="Johnson J."/>
            <person name="Hostetler J."/>
            <person name="Hannick L."/>
            <person name="Clark T."/>
            <person name="Cassidy-Hanley D."/>
            <person name="Inman J."/>
        </authorList>
    </citation>
    <scope>NUCLEOTIDE SEQUENCE [LARGE SCALE GENOMIC DNA]</scope>
    <source>
        <strain evidence="3 4">G5</strain>
    </source>
</reference>
<feature type="compositionally biased region" description="Low complexity" evidence="1">
    <location>
        <begin position="204"/>
        <end position="215"/>
    </location>
</feature>